<dbReference type="GO" id="GO:0006808">
    <property type="term" value="P:regulation of nitrogen utilization"/>
    <property type="evidence" value="ECO:0007669"/>
    <property type="project" value="TreeGrafter"/>
</dbReference>
<dbReference type="PANTHER" id="PTHR28014">
    <property type="entry name" value="NEGATIVE REGULATOR OF RAS-CAMP PATHWAY"/>
    <property type="match status" value="1"/>
</dbReference>
<dbReference type="OMA" id="RIENISW"/>
<protein>
    <recommendedName>
        <fullName evidence="2">Nitrogen regulatory protein areA GATA-like domain-containing protein</fullName>
    </recommendedName>
</protein>
<feature type="region of interest" description="Disordered" evidence="1">
    <location>
        <begin position="218"/>
        <end position="247"/>
    </location>
</feature>
<feature type="region of interest" description="Disordered" evidence="1">
    <location>
        <begin position="119"/>
        <end position="144"/>
    </location>
</feature>
<dbReference type="PANTHER" id="PTHR28014:SF1">
    <property type="entry name" value="NEGATIVE REGULATOR OF RAS-CAMP PATHWAY"/>
    <property type="match status" value="1"/>
</dbReference>
<sequence length="262" mass="29688">MDLHLLVTSLHPLHKFRWSNVDELSSLWAVFTKCKRNIRNGFRLENLSWRLWARHTIQQRRRKPATFIGPKEQIDDMGLTIESHAKDNRLALKRSQSLPNLPSLPAATMMTPPANATLLTTQSKKSSDSSHSKFFIDDDEEEGEVMNENYEDDAYYDEYYDESMSVGSLTSEGYYGYDTPADSVSTCSSPPASLADKPFFEKQAPAAKPISLLSVMLKKQQQQQQQHQQPQEAKTSGLGMAGGLKRCQSQTSHLDRWFLQAA</sequence>
<comment type="caution">
    <text evidence="3">The sequence shown here is derived from an EMBL/GenBank/DDBJ whole genome shotgun (WGS) entry which is preliminary data.</text>
</comment>
<dbReference type="AlphaFoldDB" id="A0A1X2H1R7"/>
<proteinExistence type="predicted"/>
<evidence type="ECO:0000313" key="3">
    <source>
        <dbReference type="EMBL" id="ORY91358.1"/>
    </source>
</evidence>
<dbReference type="GO" id="GO:0031930">
    <property type="term" value="P:mitochondria-nucleus signaling pathway"/>
    <property type="evidence" value="ECO:0007669"/>
    <property type="project" value="TreeGrafter"/>
</dbReference>
<name>A0A1X2H1R7_SYNRA</name>
<feature type="domain" description="Nitrogen regulatory protein areA GATA-like" evidence="2">
    <location>
        <begin position="27"/>
        <end position="54"/>
    </location>
</feature>
<dbReference type="STRING" id="13706.A0A1X2H1R7"/>
<dbReference type="InterPro" id="IPR013860">
    <property type="entry name" value="AreA_GATA"/>
</dbReference>
<reference evidence="3 4" key="1">
    <citation type="submission" date="2016-07" db="EMBL/GenBank/DDBJ databases">
        <title>Pervasive Adenine N6-methylation of Active Genes in Fungi.</title>
        <authorList>
            <consortium name="DOE Joint Genome Institute"/>
            <person name="Mondo S.J."/>
            <person name="Dannebaum R.O."/>
            <person name="Kuo R.C."/>
            <person name="Labutti K."/>
            <person name="Haridas S."/>
            <person name="Kuo A."/>
            <person name="Salamov A."/>
            <person name="Ahrendt S.R."/>
            <person name="Lipzen A."/>
            <person name="Sullivan W."/>
            <person name="Andreopoulos W.B."/>
            <person name="Clum A."/>
            <person name="Lindquist E."/>
            <person name="Daum C."/>
            <person name="Ramamoorthy G.K."/>
            <person name="Gryganskyi A."/>
            <person name="Culley D."/>
            <person name="Magnuson J.K."/>
            <person name="James T.Y."/>
            <person name="O'Malley M.A."/>
            <person name="Stajich J.E."/>
            <person name="Spatafora J.W."/>
            <person name="Visel A."/>
            <person name="Grigoriev I.V."/>
        </authorList>
    </citation>
    <scope>NUCLEOTIDE SEQUENCE [LARGE SCALE GENOMIC DNA]</scope>
    <source>
        <strain evidence="3 4">NRRL 2496</strain>
    </source>
</reference>
<evidence type="ECO:0000259" key="2">
    <source>
        <dbReference type="Pfam" id="PF08550"/>
    </source>
</evidence>
<feature type="compositionally biased region" description="Low complexity" evidence="1">
    <location>
        <begin position="220"/>
        <end position="231"/>
    </location>
</feature>
<evidence type="ECO:0000313" key="4">
    <source>
        <dbReference type="Proteomes" id="UP000242180"/>
    </source>
</evidence>
<evidence type="ECO:0000256" key="1">
    <source>
        <dbReference type="SAM" id="MobiDB-lite"/>
    </source>
</evidence>
<dbReference type="InterPro" id="IPR053043">
    <property type="entry name" value="Ras-cAMP_regulatory"/>
</dbReference>
<accession>A0A1X2H1R7</accession>
<gene>
    <name evidence="3" type="ORF">BCR43DRAFT_498956</name>
</gene>
<dbReference type="GO" id="GO:0005737">
    <property type="term" value="C:cytoplasm"/>
    <property type="evidence" value="ECO:0007669"/>
    <property type="project" value="TreeGrafter"/>
</dbReference>
<dbReference type="Proteomes" id="UP000242180">
    <property type="component" value="Unassembled WGS sequence"/>
</dbReference>
<dbReference type="Pfam" id="PF08550">
    <property type="entry name" value="GATA_AreA"/>
    <property type="match status" value="1"/>
</dbReference>
<organism evidence="3 4">
    <name type="scientific">Syncephalastrum racemosum</name>
    <name type="common">Filamentous fungus</name>
    <dbReference type="NCBI Taxonomy" id="13706"/>
    <lineage>
        <taxon>Eukaryota</taxon>
        <taxon>Fungi</taxon>
        <taxon>Fungi incertae sedis</taxon>
        <taxon>Mucoromycota</taxon>
        <taxon>Mucoromycotina</taxon>
        <taxon>Mucoromycetes</taxon>
        <taxon>Mucorales</taxon>
        <taxon>Syncephalastraceae</taxon>
        <taxon>Syncephalastrum</taxon>
    </lineage>
</organism>
<dbReference type="InParanoid" id="A0A1X2H1R7"/>
<dbReference type="EMBL" id="MCGN01000011">
    <property type="protein sequence ID" value="ORY91358.1"/>
    <property type="molecule type" value="Genomic_DNA"/>
</dbReference>
<dbReference type="OrthoDB" id="515401at2759"/>
<feature type="compositionally biased region" description="Basic and acidic residues" evidence="1">
    <location>
        <begin position="125"/>
        <end position="136"/>
    </location>
</feature>
<keyword evidence="4" id="KW-1185">Reference proteome</keyword>
<dbReference type="GO" id="GO:0000122">
    <property type="term" value="P:negative regulation of transcription by RNA polymerase II"/>
    <property type="evidence" value="ECO:0007669"/>
    <property type="project" value="TreeGrafter"/>
</dbReference>